<dbReference type="PANTHER" id="PTHR47263">
    <property type="entry name" value="ADENYLATE CYCLASE ACTIVATION PROTEIN GIT1"/>
    <property type="match status" value="1"/>
</dbReference>
<feature type="region of interest" description="Disordered" evidence="1">
    <location>
        <begin position="1564"/>
        <end position="1584"/>
    </location>
</feature>
<evidence type="ECO:0000256" key="2">
    <source>
        <dbReference type="SAM" id="Phobius"/>
    </source>
</evidence>
<dbReference type="InterPro" id="IPR010439">
    <property type="entry name" value="MUN_dom"/>
</dbReference>
<dbReference type="PROSITE" id="PS51258">
    <property type="entry name" value="MHD1"/>
    <property type="match status" value="1"/>
</dbReference>
<dbReference type="SUPFAM" id="SSF49562">
    <property type="entry name" value="C2 domain (Calcium/lipid-binding domain, CaLB)"/>
    <property type="match status" value="1"/>
</dbReference>
<dbReference type="InterPro" id="IPR035892">
    <property type="entry name" value="C2_domain_sf"/>
</dbReference>
<proteinExistence type="predicted"/>
<dbReference type="InterPro" id="IPR014770">
    <property type="entry name" value="Munc13_1"/>
</dbReference>
<dbReference type="PANTHER" id="PTHR47263:SF1">
    <property type="entry name" value="C2 DOMAIN PROTEIN (AFU_ORTHOLOGUE AFUA_7G02350)"/>
    <property type="match status" value="1"/>
</dbReference>
<keyword evidence="2" id="KW-0812">Transmembrane</keyword>
<dbReference type="Gene3D" id="1.20.58.1100">
    <property type="match status" value="1"/>
</dbReference>
<dbReference type="EMBL" id="CP069111">
    <property type="protein sequence ID" value="QSS62006.1"/>
    <property type="molecule type" value="Genomic_DNA"/>
</dbReference>
<evidence type="ECO:0000259" key="3">
    <source>
        <dbReference type="PROSITE" id="PS50004"/>
    </source>
</evidence>
<dbReference type="Pfam" id="PF00168">
    <property type="entry name" value="C2"/>
    <property type="match status" value="1"/>
</dbReference>
<dbReference type="InterPro" id="IPR008699">
    <property type="entry name" value="NDUFB8"/>
</dbReference>
<feature type="transmembrane region" description="Helical" evidence="2">
    <location>
        <begin position="154"/>
        <end position="175"/>
    </location>
</feature>
<accession>A0A8A1M671</accession>
<feature type="domain" description="C2" evidence="3">
    <location>
        <begin position="1227"/>
        <end position="1342"/>
    </location>
</feature>
<dbReference type="InterPro" id="IPR052811">
    <property type="entry name" value="Glucose_resp_signaling"/>
</dbReference>
<dbReference type="VEuPathDB" id="FungiDB:I7I51_04183"/>
<dbReference type="SMART" id="SM00239">
    <property type="entry name" value="C2"/>
    <property type="match status" value="1"/>
</dbReference>
<dbReference type="Pfam" id="PF06292">
    <property type="entry name" value="MUN"/>
    <property type="match status" value="1"/>
</dbReference>
<evidence type="ECO:0000256" key="1">
    <source>
        <dbReference type="SAM" id="MobiDB-lite"/>
    </source>
</evidence>
<feature type="compositionally biased region" description="Low complexity" evidence="1">
    <location>
        <begin position="1573"/>
        <end position="1584"/>
    </location>
</feature>
<dbReference type="Gene3D" id="2.60.40.150">
    <property type="entry name" value="C2 domain"/>
    <property type="match status" value="1"/>
</dbReference>
<gene>
    <name evidence="6" type="ORF">I7I51_04183</name>
</gene>
<dbReference type="OrthoDB" id="2015333at2759"/>
<dbReference type="PROSITE" id="PS50004">
    <property type="entry name" value="C2"/>
    <property type="match status" value="1"/>
</dbReference>
<dbReference type="Proteomes" id="UP000663671">
    <property type="component" value="Chromosome 5"/>
</dbReference>
<feature type="region of interest" description="Disordered" evidence="1">
    <location>
        <begin position="360"/>
        <end position="381"/>
    </location>
</feature>
<protein>
    <submittedName>
        <fullName evidence="6">C2 domain-containing protein</fullName>
    </submittedName>
</protein>
<feature type="domain" description="MHD2" evidence="5">
    <location>
        <begin position="1438"/>
        <end position="1560"/>
    </location>
</feature>
<evidence type="ECO:0000259" key="4">
    <source>
        <dbReference type="PROSITE" id="PS51258"/>
    </source>
</evidence>
<evidence type="ECO:0000313" key="7">
    <source>
        <dbReference type="Proteomes" id="UP000663671"/>
    </source>
</evidence>
<name>A0A8A1M671_AJECA</name>
<keyword evidence="2" id="KW-0472">Membrane</keyword>
<dbReference type="InterPro" id="IPR014772">
    <property type="entry name" value="Munc13_dom-2"/>
</dbReference>
<sequence>MGCAGGFLCKRHLTGRKPNNPQLVDLPSPLVDHVFNALFCFDFVWRIAVPASTMLSRHFVTGLNLSSRAVCQLARPHALASQIRFASQTTVEDPEMNNNYYNPPAQKRQFRDPYGDWWDKQDRRNFGEPVHEDNDILTIFSTEKYTHFKPAKGFLLLGCAGGSVLLLSGVVSMFYPDKPSSPRTFEGGLERELGGPNAVRPEGKAIQLEGSVRFDKGIIDNVGSINLRHYHQWMGSSSFPAHSPSKACFNKDGFTQPFPTISPPSINQIDQTTVIATITFPSTAKKSAYSELAKHPTLFYSANSFCCQPWKSQDPTPDLSSASPLVILNISVLSLSCRLCISIDPKLSLSCIRVPGRCRRLDSDSGKSRGPRSRNVSVTRKRPVSHNDAYLYVLRVAYLAYLLQKRPRRTQSVPIPRQRAHKSSASIISDLSLAKDHKSTRLPHGFVGRLENRLTGVFKGIEKEKAYQDEAVRRTFAAFLNELREPGFNKRMREERRAEPLVLIFFSNATKELSKGQAPDDTNWKLMVDRHVALFVRIISLILKDQGWDKDKPELASQLSILETKLLAHDQNLAQASPKDGGNVITELVPLSYKVEDMPLVQVVAKVFGLRNSYVQSDINKYKDVWTAKAALQDLKTYQVQLNLNTRRTLSNEDFDSIEAFEAWKKAEDGELSQMMFSIMQSNPDTKTSLPGGTLSHLNLGYSDTSDILSIDAASFSQPDASHDCSDNPNIYTFIPPDPRSFYRFVLLQVVNHELQERSTNESDSTSDSPPKTLLSKQATDLLNEISLRWRIPTSTRAVLFLDVFREKYVEQEIDLDTLDSAFIFVNQPPPEKSKRGSNFIVSLLSNRENWTLADFSVMTHLLSSLHEALLRHLYETMMHCYDTKVPSIGSVMYILENYVEADPNFVSKPDDYENFRSYVYNGLVNKAKEVYQEHLDKEIPPEQNVWEFYHVVQLGKGILKLAQRIQKRYKKNPEIIGINPSNILAKCVLPMFAEDARDIITRIIQQAQDKNEEIGMQDGFDLYKELAQIRQFYTEVLPGEPFPIPIEELLSNFVWRWIQATDEKIVGWVNEAIKQDDFKVRTESPTDIPTQDQRHSLSVVDVFRSFNEVINQIVQLNWDDDVGYAKFMTAISKSIGKGIARYCEVLELQFSREMDRLTPEQEASLSQSRQEKWMQMAKEAWNNKEKIEPFHFFPQSFVKLNNIEYALHQLDKLEKDVNVDACADVLAKNTPPALQRPRKVTNYVFTVKIVEAEDLKGCDMDGLSDPYVSLADESQRIFKTRIIYDNLNPRWDDSVDIITKGPQNIIATVWDWDAVGSHDYMGRTSLKLDPAHFSDFVPREYWLDLDTQGRILLRVSMEGERDDIQFHFGKAFRTLKRTEREMTRKTTEKLSAYINHCLSRRALKALLSKGITMSTVSSYFNRNKTSTTSGPTPAEIEGALDTLFTYFDDNFSIMNQTLTEEAMRTVMARLWKEVLVTVEALLVPPLSDKPSNQRPLTQREVDVVSRWLLLLLNFFNAVDEETGEANGVPLDILKSPKYHEIQSLFFFYFEPTDSLIRTSERMASSTAARQQTNRNRLSTTSSSLSPFSAIGGAAGIPSARRGKSIMLSRNLGTMRKAKEEKWREAQAEPNDDMVLRILRMRPEAHTYIRDRSRQKERLATAAAADLIVKQSLMAGGGGRMATHPLARFHGYSEPPFDFPLED</sequence>
<dbReference type="Gene3D" id="1.10.357.50">
    <property type="match status" value="1"/>
</dbReference>
<evidence type="ECO:0000313" key="6">
    <source>
        <dbReference type="EMBL" id="QSS62006.1"/>
    </source>
</evidence>
<keyword evidence="2" id="KW-1133">Transmembrane helix</keyword>
<dbReference type="Pfam" id="PF05821">
    <property type="entry name" value="NDUF_B8"/>
    <property type="match status" value="1"/>
</dbReference>
<feature type="domain" description="MHD1" evidence="4">
    <location>
        <begin position="1021"/>
        <end position="1147"/>
    </location>
</feature>
<evidence type="ECO:0000259" key="5">
    <source>
        <dbReference type="PROSITE" id="PS51259"/>
    </source>
</evidence>
<organism evidence="6 7">
    <name type="scientific">Ajellomyces capsulatus</name>
    <name type="common">Darling's disease fungus</name>
    <name type="synonym">Histoplasma capsulatum</name>
    <dbReference type="NCBI Taxonomy" id="5037"/>
    <lineage>
        <taxon>Eukaryota</taxon>
        <taxon>Fungi</taxon>
        <taxon>Dikarya</taxon>
        <taxon>Ascomycota</taxon>
        <taxon>Pezizomycotina</taxon>
        <taxon>Eurotiomycetes</taxon>
        <taxon>Eurotiomycetidae</taxon>
        <taxon>Onygenales</taxon>
        <taxon>Ajellomycetaceae</taxon>
        <taxon>Histoplasma</taxon>
    </lineage>
</organism>
<dbReference type="CDD" id="cd04043">
    <property type="entry name" value="C2_Munc13_fungal"/>
    <property type="match status" value="1"/>
</dbReference>
<dbReference type="GO" id="GO:0005739">
    <property type="term" value="C:mitochondrion"/>
    <property type="evidence" value="ECO:0007669"/>
    <property type="project" value="InterPro"/>
</dbReference>
<reference evidence="6" key="1">
    <citation type="submission" date="2021-01" db="EMBL/GenBank/DDBJ databases">
        <title>Chromosome-level genome assembly of a human fungal pathogen reveals clustering of transcriptionally co-regulated genes.</title>
        <authorList>
            <person name="Voorhies M."/>
            <person name="Cohen S."/>
            <person name="Shea T.P."/>
            <person name="Petrus S."/>
            <person name="Munoz J.F."/>
            <person name="Poplawski S."/>
            <person name="Goldman W.E."/>
            <person name="Michael T."/>
            <person name="Cuomo C.A."/>
            <person name="Sil A."/>
            <person name="Beyhan S."/>
        </authorList>
    </citation>
    <scope>NUCLEOTIDE SEQUENCE</scope>
    <source>
        <strain evidence="6">WU24</strain>
    </source>
</reference>
<dbReference type="InterPro" id="IPR000008">
    <property type="entry name" value="C2_dom"/>
</dbReference>
<dbReference type="PROSITE" id="PS51259">
    <property type="entry name" value="MHD2"/>
    <property type="match status" value="1"/>
</dbReference>